<comment type="caution">
    <text evidence="1">The sequence shown here is derived from an EMBL/GenBank/DDBJ whole genome shotgun (WGS) entry which is preliminary data.</text>
</comment>
<sequence>MDIMDSVDFGPPYDDEDADIIIRSSDLVDFRLHRLFLTKASPVFKAVLSQASDSPLLPEGYAGPPIRRERAGELLVLCLQETSDTLESLLSVIVPVPPSIPDALDSVIPVLAAAQTYQMHNALVHIRRLSSRSSGNPFRAYSLSWRFGLKEESLIALALSMDRPLTVEGLGKDLCLFSGPALMELLNCRVRGREAVQEGLRQFRTLRAATVWSQCSSGDSLADLCKKQPPKKRLAAPVPNAIAASPSLPTLVPVKHNKGKSGKKLVSPPWLEKFLSSCEDDLAALNRKQLYLMFHDHTVHEHEDGTICQHCGQGVSGVAIERIWAIIEDVVSDSLRNDPDILMLHSKDALPPTAAPVVPVRAFGEPFNSAGADLVLRSSDFVDFHAYKASLAAASPFFRDMFTLPQASDPPDDSMKDGRLVLPVQEDSQTLERLLTFLMHVSPTVQSLTFADAVNVLSATQKYQMDGLTASIRGFLRDPQVVGPTYITPGSAFAAYVLACRQHLAAEALQAARCTLDAPFSLETCAEDLRLASGDILYALSQYRIRCRDVALQALADTCPSFESSNWTQNHDNSGWGRLGSHCDGERQRISLPEGYSRAGDILPPIPAWLAAHIDAMAEGLKSGALPPSPNKVADISSFHRAFESHGNCQYCALAYRRSGSDEVWISLAEKIDKAIQQVRLCVPW</sequence>
<protein>
    <submittedName>
        <fullName evidence="1">Uncharacterized protein</fullName>
    </submittedName>
</protein>
<evidence type="ECO:0000313" key="1">
    <source>
        <dbReference type="EMBL" id="KAI0043893.1"/>
    </source>
</evidence>
<dbReference type="EMBL" id="MU276001">
    <property type="protein sequence ID" value="KAI0043893.1"/>
    <property type="molecule type" value="Genomic_DNA"/>
</dbReference>
<evidence type="ECO:0000313" key="2">
    <source>
        <dbReference type="Proteomes" id="UP000814033"/>
    </source>
</evidence>
<dbReference type="Proteomes" id="UP000814033">
    <property type="component" value="Unassembled WGS sequence"/>
</dbReference>
<accession>A0ACB8RID9</accession>
<organism evidence="1 2">
    <name type="scientific">Auriscalpium vulgare</name>
    <dbReference type="NCBI Taxonomy" id="40419"/>
    <lineage>
        <taxon>Eukaryota</taxon>
        <taxon>Fungi</taxon>
        <taxon>Dikarya</taxon>
        <taxon>Basidiomycota</taxon>
        <taxon>Agaricomycotina</taxon>
        <taxon>Agaricomycetes</taxon>
        <taxon>Russulales</taxon>
        <taxon>Auriscalpiaceae</taxon>
        <taxon>Auriscalpium</taxon>
    </lineage>
</organism>
<reference evidence="1" key="1">
    <citation type="submission" date="2021-02" db="EMBL/GenBank/DDBJ databases">
        <authorList>
            <consortium name="DOE Joint Genome Institute"/>
            <person name="Ahrendt S."/>
            <person name="Looney B.P."/>
            <person name="Miyauchi S."/>
            <person name="Morin E."/>
            <person name="Drula E."/>
            <person name="Courty P.E."/>
            <person name="Chicoki N."/>
            <person name="Fauchery L."/>
            <person name="Kohler A."/>
            <person name="Kuo A."/>
            <person name="Labutti K."/>
            <person name="Pangilinan J."/>
            <person name="Lipzen A."/>
            <person name="Riley R."/>
            <person name="Andreopoulos W."/>
            <person name="He G."/>
            <person name="Johnson J."/>
            <person name="Barry K.W."/>
            <person name="Grigoriev I.V."/>
            <person name="Nagy L."/>
            <person name="Hibbett D."/>
            <person name="Henrissat B."/>
            <person name="Matheny P.B."/>
            <person name="Labbe J."/>
            <person name="Martin F."/>
        </authorList>
    </citation>
    <scope>NUCLEOTIDE SEQUENCE</scope>
    <source>
        <strain evidence="1">FP105234-sp</strain>
    </source>
</reference>
<proteinExistence type="predicted"/>
<keyword evidence="2" id="KW-1185">Reference proteome</keyword>
<gene>
    <name evidence="1" type="ORF">FA95DRAFT_335108</name>
</gene>
<name>A0ACB8RID9_9AGAM</name>
<reference evidence="1" key="2">
    <citation type="journal article" date="2022" name="New Phytol.">
        <title>Evolutionary transition to the ectomycorrhizal habit in the genomes of a hyperdiverse lineage of mushroom-forming fungi.</title>
        <authorList>
            <person name="Looney B."/>
            <person name="Miyauchi S."/>
            <person name="Morin E."/>
            <person name="Drula E."/>
            <person name="Courty P.E."/>
            <person name="Kohler A."/>
            <person name="Kuo A."/>
            <person name="LaButti K."/>
            <person name="Pangilinan J."/>
            <person name="Lipzen A."/>
            <person name="Riley R."/>
            <person name="Andreopoulos W."/>
            <person name="He G."/>
            <person name="Johnson J."/>
            <person name="Nolan M."/>
            <person name="Tritt A."/>
            <person name="Barry K.W."/>
            <person name="Grigoriev I.V."/>
            <person name="Nagy L.G."/>
            <person name="Hibbett D."/>
            <person name="Henrissat B."/>
            <person name="Matheny P.B."/>
            <person name="Labbe J."/>
            <person name="Martin F.M."/>
        </authorList>
    </citation>
    <scope>NUCLEOTIDE SEQUENCE</scope>
    <source>
        <strain evidence="1">FP105234-sp</strain>
    </source>
</reference>